<evidence type="ECO:0000256" key="5">
    <source>
        <dbReference type="ARBA" id="ARBA00023163"/>
    </source>
</evidence>
<protein>
    <submittedName>
        <fullName evidence="7">LysR family transcriptional regulator</fullName>
    </submittedName>
</protein>
<evidence type="ECO:0000256" key="1">
    <source>
        <dbReference type="ARBA" id="ARBA00009437"/>
    </source>
</evidence>
<dbReference type="PANTHER" id="PTHR30293">
    <property type="entry name" value="TRANSCRIPTIONAL REGULATORY PROTEIN NAC-RELATED"/>
    <property type="match status" value="1"/>
</dbReference>
<keyword evidence="8" id="KW-1185">Reference proteome</keyword>
<evidence type="ECO:0000313" key="8">
    <source>
        <dbReference type="Proteomes" id="UP000603602"/>
    </source>
</evidence>
<dbReference type="PANTHER" id="PTHR30293:SF2">
    <property type="entry name" value="TRANSCRIPTIONAL ACTIVATOR PROTEIN NHAR"/>
    <property type="match status" value="1"/>
</dbReference>
<accession>A0ABR9BD72</accession>
<feature type="domain" description="HTH lysR-type" evidence="6">
    <location>
        <begin position="4"/>
        <end position="61"/>
    </location>
</feature>
<dbReference type="PROSITE" id="PS50931">
    <property type="entry name" value="HTH_LYSR"/>
    <property type="match status" value="1"/>
</dbReference>
<dbReference type="Pfam" id="PF03466">
    <property type="entry name" value="LysR_substrate"/>
    <property type="match status" value="1"/>
</dbReference>
<dbReference type="InterPro" id="IPR036390">
    <property type="entry name" value="WH_DNA-bd_sf"/>
</dbReference>
<reference evidence="8" key="1">
    <citation type="submission" date="2023-07" db="EMBL/GenBank/DDBJ databases">
        <title>Thauera sp. CAU 1555 isolated from sand of Yaerae Beach.</title>
        <authorList>
            <person name="Kim W."/>
        </authorList>
    </citation>
    <scope>NUCLEOTIDE SEQUENCE [LARGE SCALE GENOMIC DNA]</scope>
    <source>
        <strain evidence="8">CAU 1555</strain>
    </source>
</reference>
<dbReference type="InterPro" id="IPR000847">
    <property type="entry name" value="LysR_HTH_N"/>
</dbReference>
<dbReference type="InterPro" id="IPR005119">
    <property type="entry name" value="LysR_subst-bd"/>
</dbReference>
<proteinExistence type="inferred from homology"/>
<dbReference type="EMBL" id="JACYTO010000002">
    <property type="protein sequence ID" value="MBD8503450.1"/>
    <property type="molecule type" value="Genomic_DNA"/>
</dbReference>
<name>A0ABR9BD72_9RHOO</name>
<keyword evidence="4" id="KW-0010">Activator</keyword>
<sequence>MPALNYKHLRYFWTVARLGSAARAAEALHLSAHAISGQLRQFEATLGVQLIERRGRRLVLTDAGHRLLEYADDIFALGDEALDMLRRPDARQARRFAIGVTDSVPKSVATQLLRAVLQLDQPPRLECREGRLAALLAELSIHRLEAVVADRPMPPDTSVRAYSHLLGSSPLAAFCAPALRDRLTGEFPALLDGAPFLMPGEDVAFHAPLARWLADRRLAPRIVAECDDMALLKALGQEGEGVFVAPHALADTICRQYGVACLGQIAEVTAQIFLITTERRIAHPAMLAMQEAARLTLFGNDAVPRRRRNDHRS</sequence>
<dbReference type="InterPro" id="IPR036388">
    <property type="entry name" value="WH-like_DNA-bd_sf"/>
</dbReference>
<dbReference type="SUPFAM" id="SSF46785">
    <property type="entry name" value="Winged helix' DNA-binding domain"/>
    <property type="match status" value="1"/>
</dbReference>
<dbReference type="Gene3D" id="1.10.10.10">
    <property type="entry name" value="Winged helix-like DNA-binding domain superfamily/Winged helix DNA-binding domain"/>
    <property type="match status" value="1"/>
</dbReference>
<comment type="caution">
    <text evidence="7">The sequence shown here is derived from an EMBL/GenBank/DDBJ whole genome shotgun (WGS) entry which is preliminary data.</text>
</comment>
<dbReference type="Pfam" id="PF00126">
    <property type="entry name" value="HTH_1"/>
    <property type="match status" value="1"/>
</dbReference>
<dbReference type="Gene3D" id="3.40.190.290">
    <property type="match status" value="1"/>
</dbReference>
<keyword evidence="2" id="KW-0805">Transcription regulation</keyword>
<evidence type="ECO:0000256" key="2">
    <source>
        <dbReference type="ARBA" id="ARBA00023015"/>
    </source>
</evidence>
<evidence type="ECO:0000259" key="6">
    <source>
        <dbReference type="PROSITE" id="PS50931"/>
    </source>
</evidence>
<gene>
    <name evidence="7" type="ORF">IFO67_11200</name>
</gene>
<comment type="similarity">
    <text evidence="1">Belongs to the LysR transcriptional regulatory family.</text>
</comment>
<evidence type="ECO:0000313" key="7">
    <source>
        <dbReference type="EMBL" id="MBD8503450.1"/>
    </source>
</evidence>
<dbReference type="RefSeq" id="WP_187718286.1">
    <property type="nucleotide sequence ID" value="NZ_JACTAH010000002.1"/>
</dbReference>
<dbReference type="SUPFAM" id="SSF53850">
    <property type="entry name" value="Periplasmic binding protein-like II"/>
    <property type="match status" value="1"/>
</dbReference>
<evidence type="ECO:0000256" key="4">
    <source>
        <dbReference type="ARBA" id="ARBA00023159"/>
    </source>
</evidence>
<keyword evidence="5" id="KW-0804">Transcription</keyword>
<organism evidence="7 8">
    <name type="scientific">Thauera sedimentorum</name>
    <dbReference type="NCBI Taxonomy" id="2767595"/>
    <lineage>
        <taxon>Bacteria</taxon>
        <taxon>Pseudomonadati</taxon>
        <taxon>Pseudomonadota</taxon>
        <taxon>Betaproteobacteria</taxon>
        <taxon>Rhodocyclales</taxon>
        <taxon>Zoogloeaceae</taxon>
        <taxon>Thauera</taxon>
    </lineage>
</organism>
<evidence type="ECO:0000256" key="3">
    <source>
        <dbReference type="ARBA" id="ARBA00023125"/>
    </source>
</evidence>
<dbReference type="Proteomes" id="UP000603602">
    <property type="component" value="Unassembled WGS sequence"/>
</dbReference>
<keyword evidence="3" id="KW-0238">DNA-binding</keyword>